<dbReference type="EMBL" id="CAMXCT010001135">
    <property type="protein sequence ID" value="CAI3987106.1"/>
    <property type="molecule type" value="Genomic_DNA"/>
</dbReference>
<keyword evidence="3" id="KW-1185">Reference proteome</keyword>
<organism evidence="1">
    <name type="scientific">Cladocopium goreaui</name>
    <dbReference type="NCBI Taxonomy" id="2562237"/>
    <lineage>
        <taxon>Eukaryota</taxon>
        <taxon>Sar</taxon>
        <taxon>Alveolata</taxon>
        <taxon>Dinophyceae</taxon>
        <taxon>Suessiales</taxon>
        <taxon>Symbiodiniaceae</taxon>
        <taxon>Cladocopium</taxon>
    </lineage>
</organism>
<proteinExistence type="predicted"/>
<dbReference type="EMBL" id="CAMXCT030001135">
    <property type="protein sequence ID" value="CAL4774418.1"/>
    <property type="molecule type" value="Genomic_DNA"/>
</dbReference>
<evidence type="ECO:0000313" key="3">
    <source>
        <dbReference type="Proteomes" id="UP001152797"/>
    </source>
</evidence>
<dbReference type="OrthoDB" id="420545at2759"/>
<reference evidence="1" key="1">
    <citation type="submission" date="2022-10" db="EMBL/GenBank/DDBJ databases">
        <authorList>
            <person name="Chen Y."/>
            <person name="Dougan E. K."/>
            <person name="Chan C."/>
            <person name="Rhodes N."/>
            <person name="Thang M."/>
        </authorList>
    </citation>
    <scope>NUCLEOTIDE SEQUENCE</scope>
</reference>
<sequence length="1358" mass="151881">MRFFNCHKNLDTDRMIGDRRAMNYVEGTIPGASRCLPSALLLANLELKPGVEKVCIYISDRKDFYHQFKVSKERASSNALWPLIHQSDLEGTFAFASWCERNLKKSTYDRLKHGDFFKKGASGFPKRRSVIPEWFQGCFASIPQGDHLGVEFADFPWKRVASGLVIDDFYTVSVQSVGDSHEEPTSHSQFLQASRAYADQKIMGSKEKDVVGADKAKITGAELDTSGALRGLGMATLASPAAKRMALAHVSLELAKMRWTTDQMHLCLVGGWVHSLLFRRPMMPLLDSSFGFVVNDEKRGDGPKLLPLTRTVAQELGLLAVLSPLMATDLTAQMSSTVYATDSSDKKGAIVAAEVDEEVARALWRSGRKNGGYIRLLNRSQALLKKLDPSFEEPALPDDEIELAVERPMAFRFHFLAVCGGVGKVAAAAAVSGHGWNVGPVIDLDRGYDVPRGYDPLDPHTLTGSTLALRSLSLLDVASDMDCPGLLKQPRRTKMRRLDEWQRFLELGKAEEIWTASCMYGSVHNKEFVFLFCHLAAQCLHRKCDRSHQHVKVQGQFAKTSAVYTDDPAEALAEVFSRAIARKLRRGVLLAFVRLLLWIQMLDFLLLPKVALPPMDFAPVSERQELLDFAEVTMLSRCLWILPVDFSRLRVVGRLVCGMGFRLGNPGDMPEGSRVLGQTQLQRDRLLNEFGRLLQQAWDLAYAWVRQEPPCHHLALPWQAVLSLVATAFYWGWMKEAGIIALSWGGLTRTGEALGAFRWQLVLPRDIEYTADYALLQIDEPKTRYRAARHQVAKIDQSQLMAVLDVLWLLVMEIYVQEISAMQFIPNLPLASKRQITNGAALFPWMLEHVQGSIWRLGSLAALQWMACTVPVEPGKKVKPLLDLLKAGGGVVTAPDAVQNKDFLKELDDVFPELAIYKQGRIQTSPGVEEISGSPTEYYRTVGAIIALLSCYSTSLQEDFGLECVSAGNRGPMSMDKVPGKFINLGNKKNDYNEFCRKFAMFMTSEDDWWSMLVFLVVHDVGKSDGFRKVVNDSLPFDMRSDDHDRALACALSDPELKRKLLPTVAKLSPARQESILAGFGTNFQLPQLGQGEIACINFRGLLDLDRKHLMNGTLHYYFYHSIFDIAGAGCNEKFIFPIAMQPVYLGFTAAMEDLIQKLTDNPKIDDRTLYFNFLYTNFKKSYPEFEAKFATMCESRVFCHETGLAVLRVLALTRNTYKNPNKVCELLLEDHHPLVQELAGSPVGPQIMLYYGPDLLRMGLGEDLTDQSGDNMSAALAAIDHVYRAARRTLILAKSGDYQYQLNVSPIVQVIKKAGKDWKGGKQLVDSVQGMKVKNNDLNTEGIVELRRPSVYSSQAT</sequence>
<protein>
    <submittedName>
        <fullName evidence="1">Uncharacterized protein</fullName>
    </submittedName>
</protein>
<dbReference type="Proteomes" id="UP001152797">
    <property type="component" value="Unassembled WGS sequence"/>
</dbReference>
<accession>A0A9P1C8W6</accession>
<comment type="caution">
    <text evidence="1">The sequence shown here is derived from an EMBL/GenBank/DDBJ whole genome shotgun (WGS) entry which is preliminary data.</text>
</comment>
<name>A0A9P1C8W6_9DINO</name>
<dbReference type="InterPro" id="IPR049232">
    <property type="entry name" value="DUF6829"/>
</dbReference>
<reference evidence="2" key="2">
    <citation type="submission" date="2024-04" db="EMBL/GenBank/DDBJ databases">
        <authorList>
            <person name="Chen Y."/>
            <person name="Shah S."/>
            <person name="Dougan E. K."/>
            <person name="Thang M."/>
            <person name="Chan C."/>
        </authorList>
    </citation>
    <scope>NUCLEOTIDE SEQUENCE [LARGE SCALE GENOMIC DNA]</scope>
</reference>
<evidence type="ECO:0000313" key="2">
    <source>
        <dbReference type="EMBL" id="CAL1140481.1"/>
    </source>
</evidence>
<dbReference type="EMBL" id="CAMXCT020001135">
    <property type="protein sequence ID" value="CAL1140481.1"/>
    <property type="molecule type" value="Genomic_DNA"/>
</dbReference>
<dbReference type="Pfam" id="PF20717">
    <property type="entry name" value="DUF6829"/>
    <property type="match status" value="1"/>
</dbReference>
<gene>
    <name evidence="1" type="ORF">C1SCF055_LOCUS14405</name>
</gene>
<evidence type="ECO:0000313" key="1">
    <source>
        <dbReference type="EMBL" id="CAI3987106.1"/>
    </source>
</evidence>